<gene>
    <name evidence="1" type="ORF">F4820DRAFT_412793</name>
</gene>
<evidence type="ECO:0000313" key="2">
    <source>
        <dbReference type="Proteomes" id="UP001497700"/>
    </source>
</evidence>
<name>A0ACB9Z8E5_9PEZI</name>
<proteinExistence type="predicted"/>
<protein>
    <submittedName>
        <fullName evidence="1">Uncharacterized protein</fullName>
    </submittedName>
</protein>
<dbReference type="Proteomes" id="UP001497700">
    <property type="component" value="Unassembled WGS sequence"/>
</dbReference>
<organism evidence="1 2">
    <name type="scientific">Hypoxylon rubiginosum</name>
    <dbReference type="NCBI Taxonomy" id="110542"/>
    <lineage>
        <taxon>Eukaryota</taxon>
        <taxon>Fungi</taxon>
        <taxon>Dikarya</taxon>
        <taxon>Ascomycota</taxon>
        <taxon>Pezizomycotina</taxon>
        <taxon>Sordariomycetes</taxon>
        <taxon>Xylariomycetidae</taxon>
        <taxon>Xylariales</taxon>
        <taxon>Hypoxylaceae</taxon>
        <taxon>Hypoxylon</taxon>
    </lineage>
</organism>
<reference evidence="1 2" key="1">
    <citation type="journal article" date="2022" name="New Phytol.">
        <title>Ecological generalism drives hyperdiversity of secondary metabolite gene clusters in xylarialean endophytes.</title>
        <authorList>
            <person name="Franco M.E.E."/>
            <person name="Wisecaver J.H."/>
            <person name="Arnold A.E."/>
            <person name="Ju Y.M."/>
            <person name="Slot J.C."/>
            <person name="Ahrendt S."/>
            <person name="Moore L.P."/>
            <person name="Eastman K.E."/>
            <person name="Scott K."/>
            <person name="Konkel Z."/>
            <person name="Mondo S.J."/>
            <person name="Kuo A."/>
            <person name="Hayes R.D."/>
            <person name="Haridas S."/>
            <person name="Andreopoulos B."/>
            <person name="Riley R."/>
            <person name="LaButti K."/>
            <person name="Pangilinan J."/>
            <person name="Lipzen A."/>
            <person name="Amirebrahimi M."/>
            <person name="Yan J."/>
            <person name="Adam C."/>
            <person name="Keymanesh K."/>
            <person name="Ng V."/>
            <person name="Louie K."/>
            <person name="Northen T."/>
            <person name="Drula E."/>
            <person name="Henrissat B."/>
            <person name="Hsieh H.M."/>
            <person name="Youens-Clark K."/>
            <person name="Lutzoni F."/>
            <person name="Miadlikowska J."/>
            <person name="Eastwood D.C."/>
            <person name="Hamelin R.C."/>
            <person name="Grigoriev I.V."/>
            <person name="U'Ren J.M."/>
        </authorList>
    </citation>
    <scope>NUCLEOTIDE SEQUENCE [LARGE SCALE GENOMIC DNA]</scope>
    <source>
        <strain evidence="1 2">CBS 119005</strain>
    </source>
</reference>
<keyword evidence="2" id="KW-1185">Reference proteome</keyword>
<sequence>METPISGERRLKFAHLPRSRSTSSMLVSTGNSLSASGDGLHGGGLERKRAGVDSLREFAEFLRTTGPHSSTTVSSESRLSTYRPNDTKRWSIKSLRKEWRAKTYVQPTPHLPHNTAPGKTIDGHHYVAISIPNRYEHLSRSRSQSSSAHLERPATHQEWPERTSSRRGRGCPLTTDISSGTRSLIIRSDSLQLRQYSVGEAGRPTALRCDLAAQDEQTSVDHALVDGDADALQKPKGNLEYSPAPTSHQGLSPDLKTTTQSTPTAPFYPFLPESPGFPKMLATMDFPSPPMHCGSSSPDRRIDCVASLRIRPRTSSKRAPTSNNGTPPASLDEVVMQSSCPVPPHLGPSDDSPTSKSIATTGVVMQNAVAMTGTTQEIEYVKSQSSSDTSSASIEARCDSVTSMASDNASSMKQSLLSNIPTIASSPSTPPATNESYNLVIRDPVTGEKPCDSAASEAPLFPKVPISHHHTCPVSGSNLITAQPSLAESSTWIESTLQSCKPKSNCGNAMDKLTLIPTSREEGSRRSIVERRIARKTKVQAYKRRDIDTTRLFVNTTTPASANLKSNDSPILGWFTNISCPRKLPIKSNGLVLSPVMNTEIRPGGCSSYNPDPLETVNEIGISPIMVIADVGPQDESSTLLESTVYSPTGHQPSRPALKHRLKIMTQSRPKSIPVMIHRNPATGDIERSMSAAGKCNRHSLTSFPQSPNSSSLKRRSNPVGTIKNDSYESTPASILFGSAASDVTEAVPREADFEIYNNFRIGLRKERLQKEKLFRDQEISKLVAETLRASNTNEEPKEDLEEEAIQEMDKQLEKLEQNGDAWLQVVKSLLNNMSKTLEDIRGNNDDKGLIKKEFTSIGSSV</sequence>
<accession>A0ACB9Z8E5</accession>
<comment type="caution">
    <text evidence="1">The sequence shown here is derived from an EMBL/GenBank/DDBJ whole genome shotgun (WGS) entry which is preliminary data.</text>
</comment>
<evidence type="ECO:0000313" key="1">
    <source>
        <dbReference type="EMBL" id="KAI4867796.1"/>
    </source>
</evidence>
<dbReference type="EMBL" id="MU393444">
    <property type="protein sequence ID" value="KAI4867796.1"/>
    <property type="molecule type" value="Genomic_DNA"/>
</dbReference>